<dbReference type="EMBL" id="UYRR01033640">
    <property type="protein sequence ID" value="VDK59240.1"/>
    <property type="molecule type" value="Genomic_DNA"/>
</dbReference>
<name>A0A0M3K9F4_ANISI</name>
<reference evidence="2 3" key="2">
    <citation type="submission" date="2018-11" db="EMBL/GenBank/DDBJ databases">
        <authorList>
            <consortium name="Pathogen Informatics"/>
        </authorList>
    </citation>
    <scope>NUCLEOTIDE SEQUENCE [LARGE SCALE GENOMIC DNA]</scope>
</reference>
<protein>
    <submittedName>
        <fullName evidence="4">LAGLIDADG_2 domain-containing protein</fullName>
    </submittedName>
</protein>
<dbReference type="OrthoDB" id="5784738at2759"/>
<keyword evidence="3" id="KW-1185">Reference proteome</keyword>
<feature type="compositionally biased region" description="Basic residues" evidence="1">
    <location>
        <begin position="711"/>
        <end position="723"/>
    </location>
</feature>
<evidence type="ECO:0000256" key="1">
    <source>
        <dbReference type="SAM" id="MobiDB-lite"/>
    </source>
</evidence>
<evidence type="ECO:0000313" key="4">
    <source>
        <dbReference type="WBParaSite" id="ASIM_0001759801-mRNA-1"/>
    </source>
</evidence>
<evidence type="ECO:0000313" key="3">
    <source>
        <dbReference type="Proteomes" id="UP000267096"/>
    </source>
</evidence>
<evidence type="ECO:0000313" key="2">
    <source>
        <dbReference type="EMBL" id="VDK59240.1"/>
    </source>
</evidence>
<dbReference type="AlphaFoldDB" id="A0A0M3K9F4"/>
<dbReference type="WBParaSite" id="ASIM_0001759801-mRNA-1">
    <property type="protein sequence ID" value="ASIM_0001759801-mRNA-1"/>
    <property type="gene ID" value="ASIM_0001759801"/>
</dbReference>
<feature type="compositionally biased region" description="Basic and acidic residues" evidence="1">
    <location>
        <begin position="584"/>
        <end position="595"/>
    </location>
</feature>
<feature type="compositionally biased region" description="Basic and acidic residues" evidence="1">
    <location>
        <begin position="628"/>
        <end position="643"/>
    </location>
</feature>
<feature type="compositionally biased region" description="Basic and acidic residues" evidence="1">
    <location>
        <begin position="770"/>
        <end position="779"/>
    </location>
</feature>
<proteinExistence type="predicted"/>
<feature type="region of interest" description="Disordered" evidence="1">
    <location>
        <begin position="739"/>
        <end position="779"/>
    </location>
</feature>
<accession>A0A0M3K9F4</accession>
<sequence length="779" mass="90305">MVRASPRPLPATGVRDADGTLIYHRARAAPCRRVVERMEQCGVEIRKGHFTEKEDEILRKNWSMFAQKHGLDDDAAFEYSGGYSYEKMKNGDFQKHVKKLFDMQFVPNMCRGLDQRTGYQVIWRLHYLFRPRDQNLSKYTDWKIINKWTPERLETLKELVKLGFGPLEIVHRMQISRDSVVYHMRKLGLDEAFDESTYDSTPLKEMTANERAYFFKYITYAAGRSTAQRYPSLSAVLELFESKEEIDYAVVALNMTAVRMTASQAKRYWLYEGEKLKKAYEECGRNMNRVSRLYNLPSRRMNTLEWQRTVAIIREQNPVNVRDIDKNLVHQRMMEEGLTGFYTRGYKEGYYAVEKFLMVRSRCLLALRKDIPVIDELTCRDLADVMIEYSKATHWKFYRELRHVVRGNMDKLKAVVIKQLQAAGISLEQVPNYKEMLARGNAYVLPHFSDDDDDDNDDDDDDDMLDELQHAATTSFNRTDNEMAYHTEGMMNDADGALEGTSNEIDYYDVVESNSAKNFCDGIIEISKNELEEQRSERENDTGKENDVWSECDVKDEIKTKRKHSNRLKDNNENEVSTGDNDNEFGKDEEISADLKRRKKKEKRDANGINDRQSPAPTSYFGFIKVDSSAERENIAKKSEKNDKRHSKKGESGGNVAVVASESDLSENERKRLKKLKRDKRKEREARRRIASDSIQENSFGVDGENAKLTNKQHKKSKKRNHSHISDCGIEQSSAAVTGEGGCTETCKKTSGKRWHSQTDEIINESTNETDEKERKRLK</sequence>
<feature type="region of interest" description="Disordered" evidence="1">
    <location>
        <begin position="561"/>
        <end position="727"/>
    </location>
</feature>
<reference evidence="4" key="1">
    <citation type="submission" date="2017-02" db="UniProtKB">
        <authorList>
            <consortium name="WormBaseParasite"/>
        </authorList>
    </citation>
    <scope>IDENTIFICATION</scope>
</reference>
<feature type="compositionally biased region" description="Basic and acidic residues" evidence="1">
    <location>
        <begin position="682"/>
        <end position="691"/>
    </location>
</feature>
<gene>
    <name evidence="2" type="ORF">ASIM_LOCUS17002</name>
</gene>
<organism evidence="4">
    <name type="scientific">Anisakis simplex</name>
    <name type="common">Herring worm</name>
    <dbReference type="NCBI Taxonomy" id="6269"/>
    <lineage>
        <taxon>Eukaryota</taxon>
        <taxon>Metazoa</taxon>
        <taxon>Ecdysozoa</taxon>
        <taxon>Nematoda</taxon>
        <taxon>Chromadorea</taxon>
        <taxon>Rhabditida</taxon>
        <taxon>Spirurina</taxon>
        <taxon>Ascaridomorpha</taxon>
        <taxon>Ascaridoidea</taxon>
        <taxon>Anisakidae</taxon>
        <taxon>Anisakis</taxon>
        <taxon>Anisakis simplex complex</taxon>
    </lineage>
</organism>
<dbReference type="Proteomes" id="UP000267096">
    <property type="component" value="Unassembled WGS sequence"/>
</dbReference>
<feature type="compositionally biased region" description="Basic residues" evidence="1">
    <location>
        <begin position="671"/>
        <end position="681"/>
    </location>
</feature>